<evidence type="ECO:0000313" key="2">
    <source>
        <dbReference type="EMBL" id="NYJ21702.1"/>
    </source>
</evidence>
<dbReference type="AlphaFoldDB" id="A0A7Z0EHD2"/>
<dbReference type="EMBL" id="JACCFM010000001">
    <property type="protein sequence ID" value="NYJ21702.1"/>
    <property type="molecule type" value="Genomic_DNA"/>
</dbReference>
<keyword evidence="3" id="KW-1185">Reference proteome</keyword>
<protein>
    <submittedName>
        <fullName evidence="2">Uncharacterized protein</fullName>
    </submittedName>
</protein>
<accession>A0A7Z0EHD2</accession>
<dbReference type="Proteomes" id="UP000537260">
    <property type="component" value="Unassembled WGS sequence"/>
</dbReference>
<comment type="caution">
    <text evidence="2">The sequence shown here is derived from an EMBL/GenBank/DDBJ whole genome shotgun (WGS) entry which is preliminary data.</text>
</comment>
<organism evidence="2 3">
    <name type="scientific">Glaciibacter psychrotolerans</name>
    <dbReference type="NCBI Taxonomy" id="670054"/>
    <lineage>
        <taxon>Bacteria</taxon>
        <taxon>Bacillati</taxon>
        <taxon>Actinomycetota</taxon>
        <taxon>Actinomycetes</taxon>
        <taxon>Micrococcales</taxon>
        <taxon>Microbacteriaceae</taxon>
        <taxon>Glaciibacter</taxon>
    </lineage>
</organism>
<reference evidence="2 3" key="1">
    <citation type="submission" date="2020-07" db="EMBL/GenBank/DDBJ databases">
        <title>Sequencing the genomes of 1000 actinobacteria strains.</title>
        <authorList>
            <person name="Klenk H.-P."/>
        </authorList>
    </citation>
    <scope>NUCLEOTIDE SEQUENCE [LARGE SCALE GENOMIC DNA]</scope>
    <source>
        <strain evidence="2 3">LI1</strain>
    </source>
</reference>
<keyword evidence="1" id="KW-0812">Transmembrane</keyword>
<sequence>MLSPLALEIFFLGLLGLASLSIAWVSVIVVLRLYRGQR</sequence>
<name>A0A7Z0EHD2_9MICO</name>
<proteinExistence type="predicted"/>
<gene>
    <name evidence="2" type="ORF">HNR05_003493</name>
</gene>
<feature type="transmembrane region" description="Helical" evidence="1">
    <location>
        <begin position="6"/>
        <end position="34"/>
    </location>
</feature>
<evidence type="ECO:0000313" key="3">
    <source>
        <dbReference type="Proteomes" id="UP000537260"/>
    </source>
</evidence>
<keyword evidence="1" id="KW-0472">Membrane</keyword>
<evidence type="ECO:0000256" key="1">
    <source>
        <dbReference type="SAM" id="Phobius"/>
    </source>
</evidence>
<keyword evidence="1" id="KW-1133">Transmembrane helix</keyword>